<dbReference type="RefSeq" id="WP_281877259.1">
    <property type="nucleotide sequence ID" value="NZ_AP026978.1"/>
</dbReference>
<evidence type="ECO:0000313" key="2">
    <source>
        <dbReference type="Proteomes" id="UP001317870"/>
    </source>
</evidence>
<proteinExistence type="predicted"/>
<evidence type="ECO:0000313" key="1">
    <source>
        <dbReference type="EMBL" id="BDT97314.1"/>
    </source>
</evidence>
<dbReference type="Proteomes" id="UP001317870">
    <property type="component" value="Chromosome"/>
</dbReference>
<accession>A0ABN6TWM2</accession>
<dbReference type="EMBL" id="AP026978">
    <property type="protein sequence ID" value="BDT97314.1"/>
    <property type="molecule type" value="Genomic_DNA"/>
</dbReference>
<gene>
    <name evidence="1" type="ORF">IFM12276_03430</name>
</gene>
<organism evidence="1 2">
    <name type="scientific">Nocardia sputorum</name>
    <dbReference type="NCBI Taxonomy" id="2984338"/>
    <lineage>
        <taxon>Bacteria</taxon>
        <taxon>Bacillati</taxon>
        <taxon>Actinomycetota</taxon>
        <taxon>Actinomycetes</taxon>
        <taxon>Mycobacteriales</taxon>
        <taxon>Nocardiaceae</taxon>
        <taxon>Nocardia</taxon>
    </lineage>
</organism>
<reference evidence="1 2" key="1">
    <citation type="submission" date="2022-11" db="EMBL/GenBank/DDBJ databases">
        <title>Genome Sequencing of Nocardia sp. ON39_IFM12276 and assembly.</title>
        <authorList>
            <person name="Shimojima M."/>
            <person name="Toyokawa M."/>
            <person name="Uesaka K."/>
        </authorList>
    </citation>
    <scope>NUCLEOTIDE SEQUENCE [LARGE SCALE GENOMIC DNA]</scope>
    <source>
        <strain evidence="1 2">IFM 12276</strain>
    </source>
</reference>
<keyword evidence="2" id="KW-1185">Reference proteome</keyword>
<sequence>MSQPLPFHHPIIIEPPDAPAYLAQMDIAVSDVHAAIATGEIWAGNMNGHHPVTAAGLIRWIYVVGTLRERLAGTNLWFGDDPKNRPISQRTDGAYTLSTVGGNEITGIIDHPTGPFAARRRGKATAEAVNGTAPLITIEALRAGNVDRDVDADLRARPPHGPWFLVYFRDEESVRMEISLPLGFEDGQFTGWKVRVILDEWRPERVSARPRDVGGQDVDFQVIEVG</sequence>
<protein>
    <submittedName>
        <fullName evidence="1">Uncharacterized protein</fullName>
    </submittedName>
</protein>
<name>A0ABN6TWM2_9NOCA</name>